<dbReference type="AlphaFoldDB" id="A0A926DP86"/>
<dbReference type="Proteomes" id="UP000611762">
    <property type="component" value="Unassembled WGS sequence"/>
</dbReference>
<evidence type="ECO:0000313" key="1">
    <source>
        <dbReference type="EMBL" id="MBC8540780.1"/>
    </source>
</evidence>
<gene>
    <name evidence="1" type="ORF">H8698_07295</name>
</gene>
<name>A0A926DP86_9FIRM</name>
<keyword evidence="2" id="KW-1185">Reference proteome</keyword>
<dbReference type="RefSeq" id="WP_249311926.1">
    <property type="nucleotide sequence ID" value="NZ_JACRSU010000002.1"/>
</dbReference>
<protein>
    <submittedName>
        <fullName evidence="1">Uncharacterized protein</fullName>
    </submittedName>
</protein>
<evidence type="ECO:0000313" key="2">
    <source>
        <dbReference type="Proteomes" id="UP000611762"/>
    </source>
</evidence>
<proteinExistence type="predicted"/>
<accession>A0A926DP86</accession>
<sequence length="57" mass="6637">MKGKELQKICEQYPDFDFEFSFTDGYSKFPNIRSFNNLELCDVGHSDKVVVLNGEEK</sequence>
<organism evidence="1 2">
    <name type="scientific">Congzhengia minquanensis</name>
    <dbReference type="NCBI Taxonomy" id="2763657"/>
    <lineage>
        <taxon>Bacteria</taxon>
        <taxon>Bacillati</taxon>
        <taxon>Bacillota</taxon>
        <taxon>Clostridia</taxon>
        <taxon>Eubacteriales</taxon>
        <taxon>Oscillospiraceae</taxon>
        <taxon>Congzhengia</taxon>
    </lineage>
</organism>
<reference evidence="1" key="1">
    <citation type="submission" date="2020-08" db="EMBL/GenBank/DDBJ databases">
        <title>Genome public.</title>
        <authorList>
            <person name="Liu C."/>
            <person name="Sun Q."/>
        </authorList>
    </citation>
    <scope>NUCLEOTIDE SEQUENCE</scope>
    <source>
        <strain evidence="1">H8</strain>
    </source>
</reference>
<dbReference type="EMBL" id="JACRSU010000002">
    <property type="protein sequence ID" value="MBC8540780.1"/>
    <property type="molecule type" value="Genomic_DNA"/>
</dbReference>
<comment type="caution">
    <text evidence="1">The sequence shown here is derived from an EMBL/GenBank/DDBJ whole genome shotgun (WGS) entry which is preliminary data.</text>
</comment>